<name>A0ABT1A443_9PSEU</name>
<feature type="region of interest" description="Disordered" evidence="1">
    <location>
        <begin position="58"/>
        <end position="77"/>
    </location>
</feature>
<sequence length="124" mass="13370">MLDAVCRFCAERVFGPDRAALLAVDLAGGDDRAAAARQTERERLERVVADLVRRRRGLVRQAQGGDPDDPFTKAPRHGCNGLEKEKRTALSAVCDLDTADAADTARPGPADIALLDALHRHTQG</sequence>
<organism evidence="2 3">
    <name type="scientific">Pseudonocardia humida</name>
    <dbReference type="NCBI Taxonomy" id="2800819"/>
    <lineage>
        <taxon>Bacteria</taxon>
        <taxon>Bacillati</taxon>
        <taxon>Actinomycetota</taxon>
        <taxon>Actinomycetes</taxon>
        <taxon>Pseudonocardiales</taxon>
        <taxon>Pseudonocardiaceae</taxon>
        <taxon>Pseudonocardia</taxon>
    </lineage>
</organism>
<gene>
    <name evidence="2" type="ORF">KDL28_22175</name>
</gene>
<reference evidence="2" key="1">
    <citation type="submission" date="2021-04" db="EMBL/GenBank/DDBJ databases">
        <title>Pseudonocardia sp. nov., isolated from sandy soil of mangrove forest.</title>
        <authorList>
            <person name="Zan Z."/>
            <person name="Huang R."/>
            <person name="Liu W."/>
        </authorList>
    </citation>
    <scope>NUCLEOTIDE SEQUENCE</scope>
    <source>
        <strain evidence="2">S2-4</strain>
    </source>
</reference>
<dbReference type="EMBL" id="JAGSOV010000046">
    <property type="protein sequence ID" value="MCO1657774.1"/>
    <property type="molecule type" value="Genomic_DNA"/>
</dbReference>
<keyword evidence="3" id="KW-1185">Reference proteome</keyword>
<dbReference type="Proteomes" id="UP001165283">
    <property type="component" value="Unassembled WGS sequence"/>
</dbReference>
<comment type="caution">
    <text evidence="2">The sequence shown here is derived from an EMBL/GenBank/DDBJ whole genome shotgun (WGS) entry which is preliminary data.</text>
</comment>
<dbReference type="RefSeq" id="WP_252441420.1">
    <property type="nucleotide sequence ID" value="NZ_JAGSOV010000046.1"/>
</dbReference>
<evidence type="ECO:0000256" key="1">
    <source>
        <dbReference type="SAM" id="MobiDB-lite"/>
    </source>
</evidence>
<accession>A0ABT1A443</accession>
<protein>
    <submittedName>
        <fullName evidence="2">Uncharacterized protein</fullName>
    </submittedName>
</protein>
<proteinExistence type="predicted"/>
<evidence type="ECO:0000313" key="2">
    <source>
        <dbReference type="EMBL" id="MCO1657774.1"/>
    </source>
</evidence>
<evidence type="ECO:0000313" key="3">
    <source>
        <dbReference type="Proteomes" id="UP001165283"/>
    </source>
</evidence>